<comment type="caution">
    <text evidence="2">The sequence shown here is derived from an EMBL/GenBank/DDBJ whole genome shotgun (WGS) entry which is preliminary data.</text>
</comment>
<evidence type="ECO:0000256" key="1">
    <source>
        <dbReference type="SAM" id="MobiDB-lite"/>
    </source>
</evidence>
<dbReference type="Pfam" id="PF05944">
    <property type="entry name" value="Phage_term_smal"/>
    <property type="match status" value="1"/>
</dbReference>
<protein>
    <submittedName>
        <fullName evidence="2">Terminase</fullName>
    </submittedName>
</protein>
<organism evidence="2 3">
    <name type="scientific">Novosphingobium lindaniclasticum LE124</name>
    <dbReference type="NCBI Taxonomy" id="1096930"/>
    <lineage>
        <taxon>Bacteria</taxon>
        <taxon>Pseudomonadati</taxon>
        <taxon>Pseudomonadota</taxon>
        <taxon>Alphaproteobacteria</taxon>
        <taxon>Sphingomonadales</taxon>
        <taxon>Sphingomonadaceae</taxon>
        <taxon>Novosphingobium</taxon>
    </lineage>
</organism>
<dbReference type="GO" id="GO:0003677">
    <property type="term" value="F:DNA binding"/>
    <property type="evidence" value="ECO:0007669"/>
    <property type="project" value="InterPro"/>
</dbReference>
<dbReference type="Proteomes" id="UP000015527">
    <property type="component" value="Unassembled WGS sequence"/>
</dbReference>
<keyword evidence="3" id="KW-1185">Reference proteome</keyword>
<evidence type="ECO:0000313" key="2">
    <source>
        <dbReference type="EMBL" id="EQB09636.1"/>
    </source>
</evidence>
<proteinExistence type="predicted"/>
<feature type="region of interest" description="Disordered" evidence="1">
    <location>
        <begin position="1"/>
        <end position="31"/>
    </location>
</feature>
<dbReference type="PATRIC" id="fig|1096930.3.peg.3711"/>
<gene>
    <name evidence="2" type="ORF">L284_18790</name>
</gene>
<evidence type="ECO:0000313" key="3">
    <source>
        <dbReference type="Proteomes" id="UP000015527"/>
    </source>
</evidence>
<accession>T0H029</accession>
<dbReference type="AlphaFoldDB" id="T0H029"/>
<dbReference type="eggNOG" id="ENOG5030DH1">
    <property type="taxonomic scope" value="Bacteria"/>
</dbReference>
<sequence>MAALAAAAVDPKQVVSSDKGGQPSPAPADRTPAMIYRERAAATAIVSAPEGAVTAENRIAAEIALRFTHDLRRLKEIRSIDRKIEAKREMLPDYAAWIEGLLAADAGAGNGTVAEVLPTCMVWFIDIGEFDQALDLVPFIFRHNVAMPARYQRDAATIVVEEIAEAALKQQNAGKAFPLDVLTRTGELTDDLDIHDEVRAKLLKAIGIEQLRVCEGMVAEDSAEGLAATIATFREAQRLHDRIGVKDRVKRAEKLLAAVTAAAPPADTGGIPAA</sequence>
<dbReference type="EMBL" id="ATHL01000127">
    <property type="protein sequence ID" value="EQB09636.1"/>
    <property type="molecule type" value="Genomic_DNA"/>
</dbReference>
<dbReference type="GO" id="GO:0004519">
    <property type="term" value="F:endonuclease activity"/>
    <property type="evidence" value="ECO:0007669"/>
    <property type="project" value="InterPro"/>
</dbReference>
<name>T0H029_9SPHN</name>
<reference evidence="2 3" key="1">
    <citation type="journal article" date="2013" name="Genome Announc.">
        <title>Genome Sequence of Novosphingobium lindaniclasticum LE124T, Isolated from a Hexachlorocyclohexane Dumpsite.</title>
        <authorList>
            <person name="Saxena A."/>
            <person name="Nayyar N."/>
            <person name="Sangwan N."/>
            <person name="Kumari R."/>
            <person name="Khurana J.P."/>
            <person name="Lal R."/>
        </authorList>
    </citation>
    <scope>NUCLEOTIDE SEQUENCE [LARGE SCALE GENOMIC DNA]</scope>
    <source>
        <strain evidence="2 3">LE124</strain>
    </source>
</reference>
<dbReference type="InterPro" id="IPR010270">
    <property type="entry name" value="Phage_P2_GpM"/>
</dbReference>